<evidence type="ECO:0000313" key="3">
    <source>
        <dbReference type="Proteomes" id="UP000257143"/>
    </source>
</evidence>
<feature type="transmembrane region" description="Helical" evidence="1">
    <location>
        <begin position="115"/>
        <end position="134"/>
    </location>
</feature>
<dbReference type="GO" id="GO:0005886">
    <property type="term" value="C:plasma membrane"/>
    <property type="evidence" value="ECO:0007669"/>
    <property type="project" value="TreeGrafter"/>
</dbReference>
<feature type="transmembrane region" description="Helical" evidence="1">
    <location>
        <begin position="346"/>
        <end position="366"/>
    </location>
</feature>
<organism evidence="2 3">
    <name type="scientific">Oceanobacillus arenosus</name>
    <dbReference type="NCBI Taxonomy" id="1229153"/>
    <lineage>
        <taxon>Bacteria</taxon>
        <taxon>Bacillati</taxon>
        <taxon>Bacillota</taxon>
        <taxon>Bacilli</taxon>
        <taxon>Bacillales</taxon>
        <taxon>Bacillaceae</taxon>
        <taxon>Oceanobacillus</taxon>
    </lineage>
</organism>
<keyword evidence="1" id="KW-1133">Transmembrane helix</keyword>
<name>A0A3D8Q0C3_9BACI</name>
<dbReference type="InterPro" id="IPR039672">
    <property type="entry name" value="MFS_2"/>
</dbReference>
<dbReference type="Proteomes" id="UP000257143">
    <property type="component" value="Unassembled WGS sequence"/>
</dbReference>
<evidence type="ECO:0000256" key="1">
    <source>
        <dbReference type="SAM" id="Phobius"/>
    </source>
</evidence>
<protein>
    <submittedName>
        <fullName evidence="2">Glucuronide permease</fullName>
    </submittedName>
</protein>
<comment type="caution">
    <text evidence="2">The sequence shown here is derived from an EMBL/GenBank/DDBJ whole genome shotgun (WGS) entry which is preliminary data.</text>
</comment>
<dbReference type="PANTHER" id="PTHR11328">
    <property type="entry name" value="MAJOR FACILITATOR SUPERFAMILY DOMAIN-CONTAINING PROTEIN"/>
    <property type="match status" value="1"/>
</dbReference>
<feature type="transmembrane region" description="Helical" evidence="1">
    <location>
        <begin position="262"/>
        <end position="280"/>
    </location>
</feature>
<gene>
    <name evidence="2" type="ORF">CWR48_02330</name>
</gene>
<sequence length="492" mass="53722">MSGTVVDGGQRYNRAKMWQIGLFALNNTATNLYAFILAFVAYYATGIAGLAVVVVSTIITASRIFDGITDPIVGFIVDKLETRFGKFRPLMIIGNVILATSVLIIYNVTHLLPESMQLIFFVLIYAIYIIGYTFQTTITKAAQTVLTNDPKQRPLYAVFDGVYNTLLFTGGQIFVASYLMVKYGGFTMGLFTELNTIAIIASAVFTILAAIAISQKDRKEFYGLAEDTTNTRFRDYWTILKGNRPLQLLSIATTMDKLGFSLLRYSVVMVMLFGILLGDYGLSGTISAITVIPILLITFVAVAISRKSGMRKAYIISTWIAFLSLVGLVALFLLVNDPTSMSLSNIGISMILFIILYTLALGFGGVPSTLVNPMIADVSDYETSKSGRYIPGMLGTLFSFIDKLVTSLAPAIVGIAVAMIGFSNEFPTVDDALTTPLFAMTIILAFGIPAILLVVSLTMMKFYKLDDKKMEEIQATIAEMKEKSNKDGGVAM</sequence>
<dbReference type="RefSeq" id="WP_115771437.1">
    <property type="nucleotide sequence ID" value="NZ_PIOC01000002.1"/>
</dbReference>
<proteinExistence type="predicted"/>
<dbReference type="OrthoDB" id="9764596at2"/>
<feature type="transmembrane region" description="Helical" evidence="1">
    <location>
        <begin position="194"/>
        <end position="213"/>
    </location>
</feature>
<feature type="transmembrane region" description="Helical" evidence="1">
    <location>
        <begin position="155"/>
        <end position="174"/>
    </location>
</feature>
<feature type="transmembrane region" description="Helical" evidence="1">
    <location>
        <begin position="437"/>
        <end position="460"/>
    </location>
</feature>
<feature type="transmembrane region" description="Helical" evidence="1">
    <location>
        <begin position="286"/>
        <end position="304"/>
    </location>
</feature>
<keyword evidence="1" id="KW-0812">Transmembrane</keyword>
<dbReference type="Pfam" id="PF13347">
    <property type="entry name" value="MFS_2"/>
    <property type="match status" value="1"/>
</dbReference>
<dbReference type="GO" id="GO:0008643">
    <property type="term" value="P:carbohydrate transport"/>
    <property type="evidence" value="ECO:0007669"/>
    <property type="project" value="InterPro"/>
</dbReference>
<dbReference type="EMBL" id="PIOC01000002">
    <property type="protein sequence ID" value="RDW21896.1"/>
    <property type="molecule type" value="Genomic_DNA"/>
</dbReference>
<reference evidence="3" key="1">
    <citation type="submission" date="2017-11" db="EMBL/GenBank/DDBJ databases">
        <authorList>
            <person name="Zhu W."/>
        </authorList>
    </citation>
    <scope>NUCLEOTIDE SEQUENCE [LARGE SCALE GENOMIC DNA]</scope>
    <source>
        <strain evidence="3">CAU 1183</strain>
    </source>
</reference>
<dbReference type="AlphaFoldDB" id="A0A3D8Q0C3"/>
<dbReference type="GO" id="GO:0015293">
    <property type="term" value="F:symporter activity"/>
    <property type="evidence" value="ECO:0007669"/>
    <property type="project" value="InterPro"/>
</dbReference>
<dbReference type="PANTHER" id="PTHR11328:SF24">
    <property type="entry name" value="MAJOR FACILITATOR SUPERFAMILY (MFS) PROFILE DOMAIN-CONTAINING PROTEIN"/>
    <property type="match status" value="1"/>
</dbReference>
<dbReference type="Gene3D" id="1.20.1250.20">
    <property type="entry name" value="MFS general substrate transporter like domains"/>
    <property type="match status" value="2"/>
</dbReference>
<feature type="transmembrane region" description="Helical" evidence="1">
    <location>
        <begin position="32"/>
        <end position="55"/>
    </location>
</feature>
<keyword evidence="3" id="KW-1185">Reference proteome</keyword>
<dbReference type="SUPFAM" id="SSF103473">
    <property type="entry name" value="MFS general substrate transporter"/>
    <property type="match status" value="1"/>
</dbReference>
<feature type="transmembrane region" description="Helical" evidence="1">
    <location>
        <begin position="313"/>
        <end position="334"/>
    </location>
</feature>
<evidence type="ECO:0000313" key="2">
    <source>
        <dbReference type="EMBL" id="RDW21896.1"/>
    </source>
</evidence>
<feature type="transmembrane region" description="Helical" evidence="1">
    <location>
        <begin position="404"/>
        <end position="422"/>
    </location>
</feature>
<feature type="transmembrane region" description="Helical" evidence="1">
    <location>
        <begin position="89"/>
        <end position="109"/>
    </location>
</feature>
<keyword evidence="1" id="KW-0472">Membrane</keyword>
<dbReference type="InterPro" id="IPR036259">
    <property type="entry name" value="MFS_trans_sf"/>
</dbReference>
<accession>A0A3D8Q0C3</accession>